<dbReference type="AlphaFoldDB" id="A0A4Y9Y1S5"/>
<gene>
    <name evidence="2" type="ORF">EVJ58_g7720</name>
</gene>
<accession>A0A4Y9Y1S5</accession>
<reference evidence="2 3" key="1">
    <citation type="submission" date="2019-01" db="EMBL/GenBank/DDBJ databases">
        <title>Genome sequencing of the rare red list fungi Fomitopsis rosea.</title>
        <authorList>
            <person name="Buettner E."/>
            <person name="Kellner H."/>
        </authorList>
    </citation>
    <scope>NUCLEOTIDE SEQUENCE [LARGE SCALE GENOMIC DNA]</scope>
    <source>
        <strain evidence="2 3">DSM 105464</strain>
    </source>
</reference>
<comment type="caution">
    <text evidence="2">The sequence shown here is derived from an EMBL/GenBank/DDBJ whole genome shotgun (WGS) entry which is preliminary data.</text>
</comment>
<sequence>MLSTNNVPASKAMGVAGKLSGELRHVCSRTRRNERPGRYKTHNTPSQLGQLTDGKLKAAGVDDKDVRKLVLAAIRKSGYKVPAAGPSSRNAAQNTSTPGAADPPAESTSAQVERPRKKRKRDDDLNELLPDRPPDDGELYGSLEFKEVLDETVRTVLGTRPPACAQRGLLELSGGFPVCMQLAVSKMNSGSWESIWCHVVLQILMKKSTAVNRAPIMMAWAFVVAERLGFQREEALSIASVYTEMNAITKGVSLGIFDKDKGKGVEAAQGGSQPYVDLMGRRVLRLVLLLWCFKFLTPIRRIPLYQTANGSWRALSSGTPVAPSSAFSYITRALRQTAPFVLGALRLLANSYAPAELTRTGFALYADFRPDVQGWGGRAEVRCATILGLRNTDVKKEDEEAPLSNVQGIVKIEPTTMESGGEMALSGLDEPPNKKQHIAAIEDEYEAALNDPIFDDAELNLDNIP</sequence>
<organism evidence="2 3">
    <name type="scientific">Rhodofomes roseus</name>
    <dbReference type="NCBI Taxonomy" id="34475"/>
    <lineage>
        <taxon>Eukaryota</taxon>
        <taxon>Fungi</taxon>
        <taxon>Dikarya</taxon>
        <taxon>Basidiomycota</taxon>
        <taxon>Agaricomycotina</taxon>
        <taxon>Agaricomycetes</taxon>
        <taxon>Polyporales</taxon>
        <taxon>Rhodofomes</taxon>
    </lineage>
</organism>
<name>A0A4Y9Y1S5_9APHY</name>
<evidence type="ECO:0000256" key="1">
    <source>
        <dbReference type="SAM" id="MobiDB-lite"/>
    </source>
</evidence>
<protein>
    <submittedName>
        <fullName evidence="2">Uncharacterized protein</fullName>
    </submittedName>
</protein>
<dbReference type="Proteomes" id="UP000298390">
    <property type="component" value="Unassembled WGS sequence"/>
</dbReference>
<feature type="compositionally biased region" description="Polar residues" evidence="1">
    <location>
        <begin position="87"/>
        <end position="98"/>
    </location>
</feature>
<feature type="region of interest" description="Disordered" evidence="1">
    <location>
        <begin position="29"/>
        <end position="55"/>
    </location>
</feature>
<dbReference type="EMBL" id="SEKV01000515">
    <property type="protein sequence ID" value="TFY56315.1"/>
    <property type="molecule type" value="Genomic_DNA"/>
</dbReference>
<feature type="region of interest" description="Disordered" evidence="1">
    <location>
        <begin position="80"/>
        <end position="140"/>
    </location>
</feature>
<proteinExistence type="predicted"/>
<evidence type="ECO:0000313" key="3">
    <source>
        <dbReference type="Proteomes" id="UP000298390"/>
    </source>
</evidence>
<evidence type="ECO:0000313" key="2">
    <source>
        <dbReference type="EMBL" id="TFY56315.1"/>
    </source>
</evidence>